<keyword evidence="4" id="KW-0808">Transferase</keyword>
<comment type="similarity">
    <text evidence="1">Belongs to the bacterial reverse transcriptase family.</text>
</comment>
<evidence type="ECO:0000313" key="5">
    <source>
        <dbReference type="Proteomes" id="UP000324974"/>
    </source>
</evidence>
<protein>
    <submittedName>
        <fullName evidence="4">RNA-directed DNA polymerase</fullName>
    </submittedName>
</protein>
<dbReference type="AlphaFoldDB" id="A0A5C1AI98"/>
<dbReference type="SUPFAM" id="SSF56672">
    <property type="entry name" value="DNA/RNA polymerases"/>
    <property type="match status" value="1"/>
</dbReference>
<dbReference type="InterPro" id="IPR000477">
    <property type="entry name" value="RT_dom"/>
</dbReference>
<accession>A0A5C1AI98</accession>
<sequence>MILTPNSRSKRAPSAAPTHLVCYGDMFLRGWGETPTDPSLARALPPILIREPVSADIDPLSVNWTAPAQRPGWCDASMVRWRDGYPWVAHRHLPLAQDVLRHDGREVDVHRVEGIGPPLPFVDFPNLHNPALVRMIASAPTSLVTYGTKRFELLKLITQLCLAFQDAKILIVGRNEDQCAEIAACLRGSGLRHRVCRPGVDGADGPDDGAAPNAITISREGECVRIRLAERLMSADIVLLADARLAFNDLGCGIFGKDADSATDRRTDGLVPHERLGGSVGLRHRRLVGFLPAVDRLTPDEQRRVFSRYGCHTVDVPVSGRQARDVQYHFVRTGREAKPWLPADRLPMAGHLASHPKRQRLAASVVRNIRAGDTDGLVHFGLSRAFAERLTASRTVLVVAPSGYTNEDLDASCHVAPCPRVRVVTPGQFGPEDLDDVDTIVRLDGLTGFGPLPRQFSTPQRRPRVLTVIDFDDAFDWRYRRRAEGRLAAYQAAGWLSSAEAAYPHLYRYVHTHPDGRWWWAQRANILSGRDTIAMRARPANRLTTPHRPTLLDFRAVEIAATAAEAATPGPARPAQAKTASLICNYINGKKRARRLALAGSPSELPPFHEAFGVDNLIANFHDLLRRGGDAFGPSRVRPSDYCLRDVAPVLAHVGHEILRGSYRLGPVRPVPIPKVLVPQGPQDYRILSVANVEDRIVSTAANAILSPFADAKFLPMNYGFRPGRSPNHVLADMARAIEGGYPIVVLDDIRRAFDYVRHDHLREDLARMVPDPRYLRHFVSLFGGVNGLTDGIPQGSAISPLLLNIILHYRYDELLYWSHKFPFLFRFADNIGGTTRTVSEAKFLYERQHDLLHAAGFELKGNAESAVIDTRDTRPPSDDPEDGRATPSTSDILGFNFHVRGGRVIYSPKKTLWTKLQAVLNGAHDHDNPTAFASSTIDGLIAALGPCLETRATEVTRKILHHLRAAELTIPDAKTFVGKRIVASRGGWIKTLAGRPDPVRPVKPVTPWDRYLAARTRKTTGAPPHWPDVSDVRRTIQSSTGLGTADLPHSASLPYRARSCSRSDWITEPWASPPHLASTEMVR</sequence>
<reference evidence="5" key="1">
    <citation type="submission" date="2019-08" db="EMBL/GenBank/DDBJ databases">
        <title>Limnoglobus roseus gen. nov., sp. nov., a novel freshwater planctomycete with a giant genome from the family Gemmataceae.</title>
        <authorList>
            <person name="Kulichevskaya I.S."/>
            <person name="Naumoff D.G."/>
            <person name="Miroshnikov K."/>
            <person name="Ivanova A."/>
            <person name="Philippov D.A."/>
            <person name="Hakobyan A."/>
            <person name="Rijpstra I.C."/>
            <person name="Sinninghe Damste J.S."/>
            <person name="Liesack W."/>
            <person name="Dedysh S.N."/>
        </authorList>
    </citation>
    <scope>NUCLEOTIDE SEQUENCE [LARGE SCALE GENOMIC DNA]</scope>
    <source>
        <strain evidence="5">PX52</strain>
    </source>
</reference>
<dbReference type="PANTHER" id="PTHR34047">
    <property type="entry name" value="NUCLEAR INTRON MATURASE 1, MITOCHONDRIAL-RELATED"/>
    <property type="match status" value="1"/>
</dbReference>
<dbReference type="Pfam" id="PF00078">
    <property type="entry name" value="RVT_1"/>
    <property type="match status" value="1"/>
</dbReference>
<dbReference type="InterPro" id="IPR051083">
    <property type="entry name" value="GrpII_Intron_Splice-Mob/Def"/>
</dbReference>
<dbReference type="PANTHER" id="PTHR34047:SF8">
    <property type="entry name" value="PROTEIN YKFC"/>
    <property type="match status" value="1"/>
</dbReference>
<evidence type="ECO:0000256" key="2">
    <source>
        <dbReference type="SAM" id="MobiDB-lite"/>
    </source>
</evidence>
<feature type="domain" description="Reverse transcriptase" evidence="3">
    <location>
        <begin position="659"/>
        <end position="898"/>
    </location>
</feature>
<dbReference type="KEGG" id="lrs:PX52LOC_04390"/>
<gene>
    <name evidence="4" type="ORF">PX52LOC_04390</name>
</gene>
<dbReference type="CDD" id="cd01651">
    <property type="entry name" value="RT_G2_intron"/>
    <property type="match status" value="1"/>
</dbReference>
<keyword evidence="5" id="KW-1185">Reference proteome</keyword>
<organism evidence="4 5">
    <name type="scientific">Limnoglobus roseus</name>
    <dbReference type="NCBI Taxonomy" id="2598579"/>
    <lineage>
        <taxon>Bacteria</taxon>
        <taxon>Pseudomonadati</taxon>
        <taxon>Planctomycetota</taxon>
        <taxon>Planctomycetia</taxon>
        <taxon>Gemmatales</taxon>
        <taxon>Gemmataceae</taxon>
        <taxon>Limnoglobus</taxon>
    </lineage>
</organism>
<dbReference type="Proteomes" id="UP000324974">
    <property type="component" value="Chromosome"/>
</dbReference>
<proteinExistence type="inferred from homology"/>
<dbReference type="GO" id="GO:0003964">
    <property type="term" value="F:RNA-directed DNA polymerase activity"/>
    <property type="evidence" value="ECO:0007669"/>
    <property type="project" value="UniProtKB-KW"/>
</dbReference>
<dbReference type="EMBL" id="CP042425">
    <property type="protein sequence ID" value="QEL17402.1"/>
    <property type="molecule type" value="Genomic_DNA"/>
</dbReference>
<evidence type="ECO:0000256" key="1">
    <source>
        <dbReference type="ARBA" id="ARBA00034120"/>
    </source>
</evidence>
<dbReference type="PROSITE" id="PS50878">
    <property type="entry name" value="RT_POL"/>
    <property type="match status" value="1"/>
</dbReference>
<dbReference type="InterPro" id="IPR043502">
    <property type="entry name" value="DNA/RNA_pol_sf"/>
</dbReference>
<keyword evidence="4" id="KW-0548">Nucleotidyltransferase</keyword>
<feature type="region of interest" description="Disordered" evidence="2">
    <location>
        <begin position="867"/>
        <end position="890"/>
    </location>
</feature>
<evidence type="ECO:0000259" key="3">
    <source>
        <dbReference type="PROSITE" id="PS50878"/>
    </source>
</evidence>
<evidence type="ECO:0000313" key="4">
    <source>
        <dbReference type="EMBL" id="QEL17402.1"/>
    </source>
</evidence>
<keyword evidence="4" id="KW-0695">RNA-directed DNA polymerase</keyword>
<name>A0A5C1AI98_9BACT</name>